<evidence type="ECO:0000313" key="8">
    <source>
        <dbReference type="Proteomes" id="UP000317730"/>
    </source>
</evidence>
<dbReference type="EMBL" id="BJMV01000002">
    <property type="protein sequence ID" value="GEB84941.1"/>
    <property type="molecule type" value="Genomic_DNA"/>
</dbReference>
<feature type="transmembrane region" description="Helical" evidence="6">
    <location>
        <begin position="316"/>
        <end position="336"/>
    </location>
</feature>
<evidence type="ECO:0000256" key="2">
    <source>
        <dbReference type="ARBA" id="ARBA00022475"/>
    </source>
</evidence>
<dbReference type="GO" id="GO:0043190">
    <property type="term" value="C:ATP-binding cassette (ABC) transporter complex"/>
    <property type="evidence" value="ECO:0007669"/>
    <property type="project" value="TreeGrafter"/>
</dbReference>
<evidence type="ECO:0008006" key="9">
    <source>
        <dbReference type="Google" id="ProtNLM"/>
    </source>
</evidence>
<evidence type="ECO:0000256" key="4">
    <source>
        <dbReference type="ARBA" id="ARBA00022989"/>
    </source>
</evidence>
<dbReference type="PANTHER" id="PTHR33529:SF2">
    <property type="entry name" value="LIPOPOLYSACCHARIDE EXPORT SYSTEM PERMEASE PROTEIN LPTG"/>
    <property type="match status" value="1"/>
</dbReference>
<dbReference type="Pfam" id="PF03739">
    <property type="entry name" value="LptF_LptG"/>
    <property type="match status" value="1"/>
</dbReference>
<name>A0A4Y3TPL1_9PROT</name>
<feature type="transmembrane region" description="Helical" evidence="6">
    <location>
        <begin position="113"/>
        <end position="133"/>
    </location>
</feature>
<dbReference type="GO" id="GO:0015920">
    <property type="term" value="P:lipopolysaccharide transport"/>
    <property type="evidence" value="ECO:0007669"/>
    <property type="project" value="TreeGrafter"/>
</dbReference>
<feature type="transmembrane region" description="Helical" evidence="6">
    <location>
        <begin position="28"/>
        <end position="49"/>
    </location>
</feature>
<dbReference type="InterPro" id="IPR005495">
    <property type="entry name" value="LptG/LptF_permease"/>
</dbReference>
<dbReference type="AlphaFoldDB" id="A0A4Y3TPL1"/>
<dbReference type="Proteomes" id="UP000317730">
    <property type="component" value="Unassembled WGS sequence"/>
</dbReference>
<evidence type="ECO:0000313" key="7">
    <source>
        <dbReference type="EMBL" id="GEB84941.1"/>
    </source>
</evidence>
<keyword evidence="3 6" id="KW-0812">Transmembrane</keyword>
<evidence type="ECO:0000256" key="5">
    <source>
        <dbReference type="ARBA" id="ARBA00023136"/>
    </source>
</evidence>
<feature type="transmembrane region" description="Helical" evidence="6">
    <location>
        <begin position="289"/>
        <end position="310"/>
    </location>
</feature>
<accession>A0A4Y3TPL1</accession>
<evidence type="ECO:0000256" key="1">
    <source>
        <dbReference type="ARBA" id="ARBA00004651"/>
    </source>
</evidence>
<keyword evidence="2" id="KW-1003">Cell membrane</keyword>
<keyword evidence="4 6" id="KW-1133">Transmembrane helix</keyword>
<keyword evidence="5 6" id="KW-0472">Membrane</keyword>
<comment type="subcellular location">
    <subcellularLocation>
        <location evidence="1">Cell membrane</location>
        <topology evidence="1">Multi-pass membrane protein</topology>
    </subcellularLocation>
</comment>
<comment type="caution">
    <text evidence="7">The sequence shown here is derived from an EMBL/GenBank/DDBJ whole genome shotgun (WGS) entry which is preliminary data.</text>
</comment>
<reference evidence="7 8" key="1">
    <citation type="submission" date="2019-06" db="EMBL/GenBank/DDBJ databases">
        <title>Whole genome shotgun sequence of Acetobacter peroxydans NBRC 13755.</title>
        <authorList>
            <person name="Hosoyama A."/>
            <person name="Uohara A."/>
            <person name="Ohji S."/>
            <person name="Ichikawa N."/>
        </authorList>
    </citation>
    <scope>NUCLEOTIDE SEQUENCE [LARGE SCALE GENOMIC DNA]</scope>
    <source>
        <strain evidence="7 8">NBRC 13755</strain>
    </source>
</reference>
<feature type="transmembrane region" description="Helical" evidence="6">
    <location>
        <begin position="348"/>
        <end position="367"/>
    </location>
</feature>
<proteinExistence type="predicted"/>
<organism evidence="7 8">
    <name type="scientific">Acetobacter peroxydans</name>
    <dbReference type="NCBI Taxonomy" id="104098"/>
    <lineage>
        <taxon>Bacteria</taxon>
        <taxon>Pseudomonadati</taxon>
        <taxon>Pseudomonadota</taxon>
        <taxon>Alphaproteobacteria</taxon>
        <taxon>Acetobacterales</taxon>
        <taxon>Acetobacteraceae</taxon>
        <taxon>Acetobacter</taxon>
    </lineage>
</organism>
<feature type="transmembrane region" description="Helical" evidence="6">
    <location>
        <begin position="69"/>
        <end position="93"/>
    </location>
</feature>
<evidence type="ECO:0000256" key="6">
    <source>
        <dbReference type="SAM" id="Phobius"/>
    </source>
</evidence>
<sequence>MGSSSGTIVHARTRTPRHVLLRYLSFTLFVRVMICCAVLVGLMEVLALLEQTTPILQRHLGIQGLMLYVGLRLPFLLSNTLPFAVLIGTLVMLTQMTLSSETAILRAAGLSTLGFYLRLAPITLVLGFMGVVLDDQIAPRSELALAVWWNRTNPTPENGRAFWFRDANQIVHVSYAADGGERLGPVDIYTRDREGRLTGTLHAGSAEHTPAGPWILHDVSRLSVRNLMVQALPPQDTITWPISLPPTELIRLAADRPPISSRLMFARLLGHMPSNDTPAYLKAGLLERLLHPVSLLVLLLIAMPVLYIPPRTGSRSWLPVWCLGSGLLFIVTQGLFRAMGNAGLLPPLMAVLPGLIIFTLGTLSVLLRNETL</sequence>
<gene>
    <name evidence="7" type="ORF">APE01nite_07380</name>
</gene>
<evidence type="ECO:0000256" key="3">
    <source>
        <dbReference type="ARBA" id="ARBA00022692"/>
    </source>
</evidence>
<dbReference type="PANTHER" id="PTHR33529">
    <property type="entry name" value="SLR0882 PROTEIN-RELATED"/>
    <property type="match status" value="1"/>
</dbReference>
<keyword evidence="8" id="KW-1185">Reference proteome</keyword>
<protein>
    <recommendedName>
        <fullName evidence="9">LPS export ABC transporter permease LptG</fullName>
    </recommendedName>
</protein>
<dbReference type="OrthoDB" id="8434951at2"/>